<evidence type="ECO:0000256" key="1">
    <source>
        <dbReference type="SAM" id="Phobius"/>
    </source>
</evidence>
<proteinExistence type="predicted"/>
<comment type="caution">
    <text evidence="2">The sequence shown here is derived from an EMBL/GenBank/DDBJ whole genome shotgun (WGS) entry which is preliminary data.</text>
</comment>
<feature type="transmembrane region" description="Helical" evidence="1">
    <location>
        <begin position="70"/>
        <end position="87"/>
    </location>
</feature>
<dbReference type="EMBL" id="LOKL01000002">
    <property type="protein sequence ID" value="MBZ3922911.1"/>
    <property type="molecule type" value="Genomic_DNA"/>
</dbReference>
<reference evidence="2" key="1">
    <citation type="submission" date="2015-12" db="EMBL/GenBank/DDBJ databases">
        <authorList>
            <person name="Bansal K."/>
            <person name="Midha S."/>
            <person name="Patil P.B."/>
        </authorList>
    </citation>
    <scope>NUCLEOTIDE SEQUENCE</scope>
    <source>
        <strain evidence="2">LMG867</strain>
    </source>
</reference>
<gene>
    <name evidence="2" type="ORF">Xseb_04305</name>
</gene>
<name>A0AAW4RK30_XANCI</name>
<dbReference type="Proteomes" id="UP000825388">
    <property type="component" value="Unassembled WGS sequence"/>
</dbReference>
<sequence length="94" mass="10501">MTGGYLVALLSTLAVFSASAWQLALTFQSGGRKRDQAAYLLRGACLIGIAVGMLGIFLRDLARHDYAAPWYVLLVRVSLTVLLVYPWRRRETDR</sequence>
<keyword evidence="1" id="KW-0812">Transmembrane</keyword>
<dbReference type="AlphaFoldDB" id="A0AAW4RK30"/>
<feature type="transmembrane region" description="Helical" evidence="1">
    <location>
        <begin position="39"/>
        <end position="58"/>
    </location>
</feature>
<keyword evidence="1" id="KW-0472">Membrane</keyword>
<keyword evidence="1" id="KW-1133">Transmembrane helix</keyword>
<evidence type="ECO:0000313" key="3">
    <source>
        <dbReference type="Proteomes" id="UP000825388"/>
    </source>
</evidence>
<evidence type="ECO:0000313" key="2">
    <source>
        <dbReference type="EMBL" id="MBZ3922911.1"/>
    </source>
</evidence>
<evidence type="ECO:0008006" key="4">
    <source>
        <dbReference type="Google" id="ProtNLM"/>
    </source>
</evidence>
<accession>A0AAW4RK30</accession>
<organism evidence="2 3">
    <name type="scientific">Xanthomonas citri pv. sesbaniae</name>
    <dbReference type="NCBI Taxonomy" id="473425"/>
    <lineage>
        <taxon>Bacteria</taxon>
        <taxon>Pseudomonadati</taxon>
        <taxon>Pseudomonadota</taxon>
        <taxon>Gammaproteobacteria</taxon>
        <taxon>Lysobacterales</taxon>
        <taxon>Lysobacteraceae</taxon>
        <taxon>Xanthomonas</taxon>
    </lineage>
</organism>
<feature type="transmembrane region" description="Helical" evidence="1">
    <location>
        <begin position="6"/>
        <end position="27"/>
    </location>
</feature>
<dbReference type="RefSeq" id="WP_089112199.1">
    <property type="nucleotide sequence ID" value="NZ_LOKL01000002.1"/>
</dbReference>
<protein>
    <recommendedName>
        <fullName evidence="4">DUF3325 domain-containing protein</fullName>
    </recommendedName>
</protein>